<protein>
    <submittedName>
        <fullName evidence="4">Ankyrin repeat-containing protein</fullName>
    </submittedName>
</protein>
<organism evidence="4 5">
    <name type="scientific">Candidatus Criblamydia sequanensis CRIB-18</name>
    <dbReference type="NCBI Taxonomy" id="1437425"/>
    <lineage>
        <taxon>Bacteria</taxon>
        <taxon>Pseudomonadati</taxon>
        <taxon>Chlamydiota</taxon>
        <taxon>Chlamydiia</taxon>
        <taxon>Parachlamydiales</taxon>
        <taxon>Candidatus Criblamydiaceae</taxon>
        <taxon>Candidatus Criblamydia</taxon>
    </lineage>
</organism>
<evidence type="ECO:0000256" key="3">
    <source>
        <dbReference type="PROSITE-ProRule" id="PRU00023"/>
    </source>
</evidence>
<keyword evidence="1" id="KW-0677">Repeat</keyword>
<gene>
    <name evidence="4" type="ORF">CSEC_2217</name>
</gene>
<dbReference type="SUPFAM" id="SSF48403">
    <property type="entry name" value="Ankyrin repeat"/>
    <property type="match status" value="1"/>
</dbReference>
<dbReference type="AlphaFoldDB" id="A0A090D376"/>
<dbReference type="PROSITE" id="PS50297">
    <property type="entry name" value="ANK_REP_REGION"/>
    <property type="match status" value="2"/>
</dbReference>
<reference evidence="4" key="1">
    <citation type="submission" date="2013-12" db="EMBL/GenBank/DDBJ databases">
        <authorList>
            <person name="Linke B."/>
        </authorList>
    </citation>
    <scope>NUCLEOTIDE SEQUENCE [LARGE SCALE GENOMIC DNA]</scope>
    <source>
        <strain evidence="4">CRIB-18</strain>
    </source>
</reference>
<dbReference type="Proteomes" id="UP000031552">
    <property type="component" value="Unassembled WGS sequence"/>
</dbReference>
<dbReference type="OrthoDB" id="407974at2"/>
<dbReference type="InterPro" id="IPR002110">
    <property type="entry name" value="Ankyrin_rpt"/>
</dbReference>
<dbReference type="eggNOG" id="COG0666">
    <property type="taxonomic scope" value="Bacteria"/>
</dbReference>
<dbReference type="PANTHER" id="PTHR24198:SF165">
    <property type="entry name" value="ANKYRIN REPEAT-CONTAINING PROTEIN-RELATED"/>
    <property type="match status" value="1"/>
</dbReference>
<evidence type="ECO:0000256" key="1">
    <source>
        <dbReference type="ARBA" id="ARBA00022737"/>
    </source>
</evidence>
<feature type="repeat" description="ANK" evidence="3">
    <location>
        <begin position="294"/>
        <end position="321"/>
    </location>
</feature>
<dbReference type="Pfam" id="PF12796">
    <property type="entry name" value="Ank_2"/>
    <property type="match status" value="1"/>
</dbReference>
<keyword evidence="5" id="KW-1185">Reference proteome</keyword>
<keyword evidence="2 3" id="KW-0040">ANK repeat</keyword>
<evidence type="ECO:0000256" key="2">
    <source>
        <dbReference type="ARBA" id="ARBA00023043"/>
    </source>
</evidence>
<name>A0A090D376_9BACT</name>
<dbReference type="InterPro" id="IPR036770">
    <property type="entry name" value="Ankyrin_rpt-contain_sf"/>
</dbReference>
<feature type="repeat" description="ANK" evidence="3">
    <location>
        <begin position="224"/>
        <end position="256"/>
    </location>
</feature>
<proteinExistence type="predicted"/>
<dbReference type="Gene3D" id="1.25.40.20">
    <property type="entry name" value="Ankyrin repeat-containing domain"/>
    <property type="match status" value="1"/>
</dbReference>
<dbReference type="PROSITE" id="PS50088">
    <property type="entry name" value="ANK_REPEAT"/>
    <property type="match status" value="2"/>
</dbReference>
<evidence type="ECO:0000313" key="5">
    <source>
        <dbReference type="Proteomes" id="UP000031552"/>
    </source>
</evidence>
<sequence>MQSASNRPLVPVILKTNLTPLFTPKQTSLSHRLPTSLGGRIHSSFFTESNLSTTHTFTRKNSQDSSLRKIILALSVGTVVGSKALSQSRFYSEKLHADKKNIYERLSETLGVTAQKLAKSPETYFSLIYKQIELGNLDVVKDCLEIGMDPFYNPYEFTKKLDILLYAIFLGKLEIVQYLLEETPYNINCSYVFYMPYAEGYGEFKDSVPMTIVGTHPFQARFFDCVTPVYMAVLANKPEILKLLTENGADCNLKNISGNHRSLNPFICAIEKGHKECFDILLKRGNIDVNCKCRARTPLELAIKKNNLPMIEDLLNAGAKLPPEIKDVKDARAILAFYTRKESMII</sequence>
<reference evidence="4" key="2">
    <citation type="submission" date="2014-09" db="EMBL/GenBank/DDBJ databases">
        <title>Criblamydia sequanensis harbors a mega-plasmid encoding arsenite resistance.</title>
        <authorList>
            <person name="Bertelli C."/>
            <person name="Goesmann A."/>
            <person name="Greub G."/>
        </authorList>
    </citation>
    <scope>NUCLEOTIDE SEQUENCE [LARGE SCALE GENOMIC DNA]</scope>
    <source>
        <strain evidence="4">CRIB-18</strain>
    </source>
</reference>
<dbReference type="RefSeq" id="WP_041018581.1">
    <property type="nucleotide sequence ID" value="NZ_CCEJ010000012.1"/>
</dbReference>
<dbReference type="SMART" id="SM00248">
    <property type="entry name" value="ANK"/>
    <property type="match status" value="4"/>
</dbReference>
<dbReference type="STRING" id="1437425.CSEC_2217"/>
<accession>A0A090D376</accession>
<evidence type="ECO:0000313" key="4">
    <source>
        <dbReference type="EMBL" id="CDR35023.1"/>
    </source>
</evidence>
<dbReference type="EMBL" id="CCEJ010000012">
    <property type="protein sequence ID" value="CDR35023.1"/>
    <property type="molecule type" value="Genomic_DNA"/>
</dbReference>
<dbReference type="PANTHER" id="PTHR24198">
    <property type="entry name" value="ANKYRIN REPEAT AND PROTEIN KINASE DOMAIN-CONTAINING PROTEIN"/>
    <property type="match status" value="1"/>
</dbReference>
<comment type="caution">
    <text evidence="4">The sequence shown here is derived from an EMBL/GenBank/DDBJ whole genome shotgun (WGS) entry which is preliminary data.</text>
</comment>